<dbReference type="NCBIfam" id="TIGR00591">
    <property type="entry name" value="phr2"/>
    <property type="match status" value="1"/>
</dbReference>
<evidence type="ECO:0000256" key="9">
    <source>
        <dbReference type="ARBA" id="ARBA00023204"/>
    </source>
</evidence>
<dbReference type="PANTHER" id="PTHR10211:SF0">
    <property type="entry name" value="DEOXYRIBODIPYRIMIDINE PHOTO-LYASE"/>
    <property type="match status" value="1"/>
</dbReference>
<keyword evidence="15" id="KW-1185">Reference proteome</keyword>
<proteinExistence type="inferred from homology"/>
<dbReference type="Gene3D" id="1.25.40.80">
    <property type="match status" value="1"/>
</dbReference>
<dbReference type="Pfam" id="PF00875">
    <property type="entry name" value="DNA_photolyase"/>
    <property type="match status" value="1"/>
</dbReference>
<dbReference type="InterPro" id="IPR036134">
    <property type="entry name" value="Crypto/Photolyase_FAD-like_sf"/>
</dbReference>
<evidence type="ECO:0000256" key="6">
    <source>
        <dbReference type="ARBA" id="ARBA00022763"/>
    </source>
</evidence>
<evidence type="ECO:0000256" key="3">
    <source>
        <dbReference type="ARBA" id="ARBA00013149"/>
    </source>
</evidence>
<name>A0ABS9EPB1_9BACT</name>
<dbReference type="Gene3D" id="3.40.50.620">
    <property type="entry name" value="HUPs"/>
    <property type="match status" value="1"/>
</dbReference>
<evidence type="ECO:0000256" key="8">
    <source>
        <dbReference type="ARBA" id="ARBA00023125"/>
    </source>
</evidence>
<dbReference type="InterPro" id="IPR006050">
    <property type="entry name" value="DNA_photolyase_N"/>
</dbReference>
<keyword evidence="8" id="KW-0238">DNA-binding</keyword>
<dbReference type="InterPro" id="IPR014729">
    <property type="entry name" value="Rossmann-like_a/b/a_fold"/>
</dbReference>
<keyword evidence="10 14" id="KW-0456">Lyase</keyword>
<dbReference type="RefSeq" id="WP_236099744.1">
    <property type="nucleotide sequence ID" value="NZ_JAKGUD010000010.1"/>
</dbReference>
<keyword evidence="6" id="KW-0227">DNA damage</keyword>
<comment type="similarity">
    <text evidence="2">Belongs to the DNA photolyase class-2 family.</text>
</comment>
<evidence type="ECO:0000256" key="4">
    <source>
        <dbReference type="ARBA" id="ARBA00014046"/>
    </source>
</evidence>
<evidence type="ECO:0000256" key="7">
    <source>
        <dbReference type="ARBA" id="ARBA00022827"/>
    </source>
</evidence>
<evidence type="ECO:0000313" key="15">
    <source>
        <dbReference type="Proteomes" id="UP001200430"/>
    </source>
</evidence>
<dbReference type="Gene3D" id="1.10.579.10">
    <property type="entry name" value="DNA Cyclobutane Dipyrimidine Photolyase, subunit A, domain 3"/>
    <property type="match status" value="1"/>
</dbReference>
<keyword evidence="9" id="KW-0234">DNA repair</keyword>
<evidence type="ECO:0000256" key="10">
    <source>
        <dbReference type="ARBA" id="ARBA00023239"/>
    </source>
</evidence>
<dbReference type="EC" id="4.1.99.3" evidence="3"/>
<evidence type="ECO:0000256" key="2">
    <source>
        <dbReference type="ARBA" id="ARBA00006409"/>
    </source>
</evidence>
<comment type="cofactor">
    <cofactor evidence="1">
        <name>FAD</name>
        <dbReference type="ChEBI" id="CHEBI:57692"/>
    </cofactor>
</comment>
<dbReference type="SUPFAM" id="SSF48173">
    <property type="entry name" value="Cryptochrome/photolyase FAD-binding domain"/>
    <property type="match status" value="1"/>
</dbReference>
<evidence type="ECO:0000256" key="11">
    <source>
        <dbReference type="ARBA" id="ARBA00031671"/>
    </source>
</evidence>
<dbReference type="PROSITE" id="PS51645">
    <property type="entry name" value="PHR_CRY_ALPHA_BETA"/>
    <property type="match status" value="1"/>
</dbReference>
<dbReference type="EMBL" id="JAKGUD010000010">
    <property type="protein sequence ID" value="MCF4143033.1"/>
    <property type="molecule type" value="Genomic_DNA"/>
</dbReference>
<organism evidence="14 15">
    <name type="scientific">Dethiosulfovibrio marinus</name>
    <dbReference type="NCBI Taxonomy" id="133532"/>
    <lineage>
        <taxon>Bacteria</taxon>
        <taxon>Thermotogati</taxon>
        <taxon>Synergistota</taxon>
        <taxon>Synergistia</taxon>
        <taxon>Synergistales</taxon>
        <taxon>Dethiosulfovibrionaceae</taxon>
        <taxon>Dethiosulfovibrio</taxon>
    </lineage>
</organism>
<dbReference type="PROSITE" id="PS01083">
    <property type="entry name" value="DNA_PHOTOLYASES_2_1"/>
    <property type="match status" value="1"/>
</dbReference>
<dbReference type="Proteomes" id="UP001200430">
    <property type="component" value="Unassembled WGS sequence"/>
</dbReference>
<comment type="catalytic activity">
    <reaction evidence="12">
        <text>cyclobutadipyrimidine (in DNA) = 2 pyrimidine residues (in DNA).</text>
        <dbReference type="EC" id="4.1.99.3"/>
    </reaction>
</comment>
<evidence type="ECO:0000256" key="1">
    <source>
        <dbReference type="ARBA" id="ARBA00001974"/>
    </source>
</evidence>
<dbReference type="PANTHER" id="PTHR10211">
    <property type="entry name" value="DEOXYRIBODIPYRIMIDINE PHOTOLYASE"/>
    <property type="match status" value="1"/>
</dbReference>
<keyword evidence="7" id="KW-0274">FAD</keyword>
<comment type="caution">
    <text evidence="14">The sequence shown here is derived from an EMBL/GenBank/DDBJ whole genome shotgun (WGS) entry which is preliminary data.</text>
</comment>
<dbReference type="SUPFAM" id="SSF52425">
    <property type="entry name" value="Cryptochrome/photolyase, N-terminal domain"/>
    <property type="match status" value="1"/>
</dbReference>
<sequence length="448" mass="51468">MAGYRTRVDPRRIRRLRKGSPGEGPVVYWMSRDQRVRDNWALLYAQDVALAANRPLEVVFCLSRDFMGAPMRHYDFMLRGLTETAAELSKLNVSFRIPLGKPEEKLPLYAKERDPAVLVTDFSPLRHQKGWIESVYESLSCPIDQVDGHNVVPAWETSDKREYAARTIRPKLHRKFQEFLTPFPEMKRHPYGDRETDRVPSTEELRLDGSVLPVEGESPGSAAGELRLRSFIARGLSGYDRDRNDPNLDGTSGLSPYIHFGQISAQTVVREAFLADLPGSDAFVEEAMVRRELAENFCLYEPLYDRYKALPEWGRKALDNHRSDERPWLYGLSELEEAGTHDELWNAAQLSLLRKGRIHGYLRMYWGKMLLLWSPSPEEAFLRALYLNDRYALDGRDPNGYTGVAWCIGGLHDRPWPKRPVFGSVRSMALSGCARKFDVKRYIELFVP</sequence>
<feature type="domain" description="Photolyase/cryptochrome alpha/beta" evidence="13">
    <location>
        <begin position="24"/>
        <end position="154"/>
    </location>
</feature>
<dbReference type="InterPro" id="IPR032673">
    <property type="entry name" value="DNA_photolyase_2_CS"/>
</dbReference>
<dbReference type="InterPro" id="IPR036155">
    <property type="entry name" value="Crypto/Photolyase_N_sf"/>
</dbReference>
<keyword evidence="5" id="KW-0285">Flavoprotein</keyword>
<dbReference type="InterPro" id="IPR052219">
    <property type="entry name" value="Photolyase_Class-2"/>
</dbReference>
<protein>
    <recommendedName>
        <fullName evidence="4">Deoxyribodipyrimidine photo-lyase</fullName>
        <ecNumber evidence="3">4.1.99.3</ecNumber>
    </recommendedName>
    <alternativeName>
        <fullName evidence="11">DNA photolyase</fullName>
    </alternativeName>
</protein>
<evidence type="ECO:0000313" key="14">
    <source>
        <dbReference type="EMBL" id="MCF4143033.1"/>
    </source>
</evidence>
<evidence type="ECO:0000259" key="13">
    <source>
        <dbReference type="PROSITE" id="PS51645"/>
    </source>
</evidence>
<accession>A0ABS9EPB1</accession>
<reference evidence="14 15" key="1">
    <citation type="submission" date="2022-01" db="EMBL/GenBank/DDBJ databases">
        <title>Dethiosulfovibrio faecalis sp. nov., a novel proteolytic, non-sulfur-reducing bacterium isolated from a marine aquaculture solid waste bioreactor.</title>
        <authorList>
            <person name="Grabowski S."/>
            <person name="Apolinario E."/>
            <person name="Schneider N."/>
            <person name="Marshall C.W."/>
            <person name="Sowers K.R."/>
        </authorList>
    </citation>
    <scope>NUCLEOTIDE SEQUENCE [LARGE SCALE GENOMIC DNA]</scope>
    <source>
        <strain evidence="14 15">DSM 12537</strain>
    </source>
</reference>
<dbReference type="InterPro" id="IPR008148">
    <property type="entry name" value="DNA_photolyase_2"/>
</dbReference>
<evidence type="ECO:0000256" key="12">
    <source>
        <dbReference type="ARBA" id="ARBA00033999"/>
    </source>
</evidence>
<gene>
    <name evidence="14" type="primary">phrB</name>
    <name evidence="14" type="ORF">L2W38_09435</name>
</gene>
<dbReference type="GO" id="GO:0003904">
    <property type="term" value="F:deoxyribodipyrimidine photo-lyase activity"/>
    <property type="evidence" value="ECO:0007669"/>
    <property type="project" value="UniProtKB-EC"/>
</dbReference>
<evidence type="ECO:0000256" key="5">
    <source>
        <dbReference type="ARBA" id="ARBA00022630"/>
    </source>
</evidence>